<sequence>MYPGTFFFIFQGANNGGEVTSILWEQVSPETPKVELTGANTLNPTFKAPAEGGEF</sequence>
<dbReference type="Proteomes" id="UP000501868">
    <property type="component" value="Chromosome"/>
</dbReference>
<evidence type="ECO:0000256" key="1">
    <source>
        <dbReference type="SAM" id="MobiDB-lite"/>
    </source>
</evidence>
<proteinExistence type="predicted"/>
<gene>
    <name evidence="2" type="ORF">HFZ78_15650</name>
</gene>
<reference evidence="2 3" key="2">
    <citation type="submission" date="2020-04" db="EMBL/GenBank/DDBJ databases">
        <authorList>
            <person name="Fomenkov A."/>
            <person name="Anton B.P."/>
            <person name="Roberts R.J."/>
        </authorList>
    </citation>
    <scope>NUCLEOTIDE SEQUENCE [LARGE SCALE GENOMIC DNA]</scope>
    <source>
        <strain evidence="2 3">S2</strain>
    </source>
</reference>
<reference evidence="2 3" key="1">
    <citation type="submission" date="2020-04" db="EMBL/GenBank/DDBJ databases">
        <title>Genome-Wide Identification of 5-Methylcytosine Sites in Bacterial Genomes By High-Throughput Sequencing of MspJI Restriction Fragments.</title>
        <authorList>
            <person name="Wu V."/>
        </authorList>
    </citation>
    <scope>NUCLEOTIDE SEQUENCE [LARGE SCALE GENOMIC DNA]</scope>
    <source>
        <strain evidence="2 3">S2</strain>
    </source>
</reference>
<name>A0A6H1P360_PRIMG</name>
<protein>
    <submittedName>
        <fullName evidence="2">Uncharacterized protein</fullName>
    </submittedName>
</protein>
<evidence type="ECO:0000313" key="3">
    <source>
        <dbReference type="Proteomes" id="UP000501868"/>
    </source>
</evidence>
<organism evidence="2 3">
    <name type="scientific">Priestia megaterium</name>
    <name type="common">Bacillus megaterium</name>
    <dbReference type="NCBI Taxonomy" id="1404"/>
    <lineage>
        <taxon>Bacteria</taxon>
        <taxon>Bacillati</taxon>
        <taxon>Bacillota</taxon>
        <taxon>Bacilli</taxon>
        <taxon>Bacillales</taxon>
        <taxon>Bacillaceae</taxon>
        <taxon>Priestia</taxon>
    </lineage>
</organism>
<dbReference type="AlphaFoldDB" id="A0A6H1P360"/>
<evidence type="ECO:0000313" key="2">
    <source>
        <dbReference type="EMBL" id="QIZ07986.1"/>
    </source>
</evidence>
<feature type="region of interest" description="Disordered" evidence="1">
    <location>
        <begin position="34"/>
        <end position="55"/>
    </location>
</feature>
<dbReference type="EMBL" id="CP051128">
    <property type="protein sequence ID" value="QIZ07986.1"/>
    <property type="molecule type" value="Genomic_DNA"/>
</dbReference>
<accession>A0A6H1P360</accession>